<evidence type="ECO:0000256" key="1">
    <source>
        <dbReference type="SAM" id="MobiDB-lite"/>
    </source>
</evidence>
<proteinExistence type="predicted"/>
<name>S9TNS1_9TRYP</name>
<reference evidence="2 3" key="1">
    <citation type="journal article" date="2013" name="PLoS ONE">
        <title>Predicting the Proteins of Angomonas deanei, Strigomonas culicis and Their Respective Endosymbionts Reveals New Aspects of the Trypanosomatidae Family.</title>
        <authorList>
            <person name="Motta M.C."/>
            <person name="Martins A.C."/>
            <person name="de Souza S.S."/>
            <person name="Catta-Preta C.M."/>
            <person name="Silva R."/>
            <person name="Klein C.C."/>
            <person name="de Almeida L.G."/>
            <person name="de Lima Cunha O."/>
            <person name="Ciapina L.P."/>
            <person name="Brocchi M."/>
            <person name="Colabardini A.C."/>
            <person name="de Araujo Lima B."/>
            <person name="Machado C.R."/>
            <person name="de Almeida Soares C.M."/>
            <person name="Probst C.M."/>
            <person name="de Menezes C.B."/>
            <person name="Thompson C.E."/>
            <person name="Bartholomeu D.C."/>
            <person name="Gradia D.F."/>
            <person name="Pavoni D.P."/>
            <person name="Grisard E.C."/>
            <person name="Fantinatti-Garboggini F."/>
            <person name="Marchini F.K."/>
            <person name="Rodrigues-Luiz G.F."/>
            <person name="Wagner G."/>
            <person name="Goldman G.H."/>
            <person name="Fietto J.L."/>
            <person name="Elias M.C."/>
            <person name="Goldman M.H."/>
            <person name="Sagot M.F."/>
            <person name="Pereira M."/>
            <person name="Stoco P.H."/>
            <person name="de Mendonca-Neto R.P."/>
            <person name="Teixeira S.M."/>
            <person name="Maciel T.E."/>
            <person name="de Oliveira Mendes T.A."/>
            <person name="Urmenyi T.P."/>
            <person name="de Souza W."/>
            <person name="Schenkman S."/>
            <person name="de Vasconcelos A.T."/>
        </authorList>
    </citation>
    <scope>NUCLEOTIDE SEQUENCE [LARGE SCALE GENOMIC DNA]</scope>
</reference>
<organism evidence="2 3">
    <name type="scientific">Strigomonas culicis</name>
    <dbReference type="NCBI Taxonomy" id="28005"/>
    <lineage>
        <taxon>Eukaryota</taxon>
        <taxon>Discoba</taxon>
        <taxon>Euglenozoa</taxon>
        <taxon>Kinetoplastea</taxon>
        <taxon>Metakinetoplastina</taxon>
        <taxon>Trypanosomatida</taxon>
        <taxon>Trypanosomatidae</taxon>
        <taxon>Strigomonadinae</taxon>
        <taxon>Strigomonas</taxon>
    </lineage>
</organism>
<feature type="region of interest" description="Disordered" evidence="1">
    <location>
        <begin position="42"/>
        <end position="107"/>
    </location>
</feature>
<evidence type="ECO:0000313" key="2">
    <source>
        <dbReference type="EMBL" id="EPY18359.1"/>
    </source>
</evidence>
<feature type="region of interest" description="Disordered" evidence="1">
    <location>
        <begin position="1"/>
        <end position="22"/>
    </location>
</feature>
<evidence type="ECO:0000313" key="3">
    <source>
        <dbReference type="Proteomes" id="UP000015354"/>
    </source>
</evidence>
<accession>S9TNS1</accession>
<gene>
    <name evidence="2" type="ORF">STCU_10019</name>
</gene>
<comment type="caution">
    <text evidence="2">The sequence shown here is derived from an EMBL/GenBank/DDBJ whole genome shotgun (WGS) entry which is preliminary data.</text>
</comment>
<dbReference type="AlphaFoldDB" id="S9TNS1"/>
<dbReference type="EMBL" id="ATMH01009973">
    <property type="protein sequence ID" value="EPY18359.1"/>
    <property type="molecule type" value="Genomic_DNA"/>
</dbReference>
<keyword evidence="3" id="KW-1185">Reference proteome</keyword>
<sequence length="107" mass="11669">MRYLSPQPAMTGPPVPQVPKLDPRRLFGGDCLAEAQWVCSPRDVDLDGDVPRAPTPEELPPALTAPEVPRVPSVPVRRPIQTAPDSETATQTKEKEKSADDFTNLLT</sequence>
<feature type="compositionally biased region" description="Low complexity" evidence="1">
    <location>
        <begin position="60"/>
        <end position="79"/>
    </location>
</feature>
<protein>
    <submittedName>
        <fullName evidence="2">Uncharacterized protein</fullName>
    </submittedName>
</protein>
<dbReference type="Proteomes" id="UP000015354">
    <property type="component" value="Unassembled WGS sequence"/>
</dbReference>